<dbReference type="HOGENOM" id="CLU_2640968_0_0_1"/>
<sequence>MAEGGQIYLHETTSLGTNQTSAQLNETTLYPALPDAENLAETEDVRTAFEDLEKEAKSRGLHVNGDKTKYNALGPNV</sequence>
<dbReference type="EMBL" id="CAQQ02149705">
    <property type="status" value="NOT_ANNOTATED_CDS"/>
    <property type="molecule type" value="Genomic_DNA"/>
</dbReference>
<organism evidence="1 2">
    <name type="scientific">Megaselia scalaris</name>
    <name type="common">Humpbacked fly</name>
    <name type="synonym">Phora scalaris</name>
    <dbReference type="NCBI Taxonomy" id="36166"/>
    <lineage>
        <taxon>Eukaryota</taxon>
        <taxon>Metazoa</taxon>
        <taxon>Ecdysozoa</taxon>
        <taxon>Arthropoda</taxon>
        <taxon>Hexapoda</taxon>
        <taxon>Insecta</taxon>
        <taxon>Pterygota</taxon>
        <taxon>Neoptera</taxon>
        <taxon>Endopterygota</taxon>
        <taxon>Diptera</taxon>
        <taxon>Brachycera</taxon>
        <taxon>Muscomorpha</taxon>
        <taxon>Platypezoidea</taxon>
        <taxon>Phoridae</taxon>
        <taxon>Megaseliini</taxon>
        <taxon>Megaselia</taxon>
    </lineage>
</organism>
<reference evidence="2" key="1">
    <citation type="submission" date="2013-02" db="EMBL/GenBank/DDBJ databases">
        <authorList>
            <person name="Hughes D."/>
        </authorList>
    </citation>
    <scope>NUCLEOTIDE SEQUENCE</scope>
    <source>
        <strain>Durham</strain>
        <strain evidence="2">NC isolate 2 -- Noor lab</strain>
    </source>
</reference>
<keyword evidence="2" id="KW-1185">Reference proteome</keyword>
<accession>T1GA36</accession>
<reference evidence="1" key="2">
    <citation type="submission" date="2015-06" db="UniProtKB">
        <authorList>
            <consortium name="EnsemblMetazoa"/>
        </authorList>
    </citation>
    <scope>IDENTIFICATION</scope>
</reference>
<evidence type="ECO:0000313" key="1">
    <source>
        <dbReference type="EnsemblMetazoa" id="MESCA000081-PA"/>
    </source>
</evidence>
<evidence type="ECO:0000313" key="2">
    <source>
        <dbReference type="Proteomes" id="UP000015102"/>
    </source>
</evidence>
<dbReference type="EnsemblMetazoa" id="MESCA000081-RA">
    <property type="protein sequence ID" value="MESCA000081-PA"/>
    <property type="gene ID" value="MESCA000081"/>
</dbReference>
<protein>
    <submittedName>
        <fullName evidence="1">Uncharacterized protein</fullName>
    </submittedName>
</protein>
<proteinExistence type="predicted"/>
<dbReference type="AlphaFoldDB" id="T1GA36"/>
<name>T1GA36_MEGSC</name>
<dbReference type="Proteomes" id="UP000015102">
    <property type="component" value="Unassembled WGS sequence"/>
</dbReference>